<name>D6U7M0_KTERA</name>
<reference evidence="1 2" key="1">
    <citation type="journal article" date="2011" name="Stand. Genomic Sci.">
        <title>Non-contiguous finished genome sequence and contextual data of the filamentous soil bacterium Ktedonobacter racemifer type strain (SOSP1-21).</title>
        <authorList>
            <person name="Chang Y.J."/>
            <person name="Land M."/>
            <person name="Hauser L."/>
            <person name="Chertkov O."/>
            <person name="Del Rio T.G."/>
            <person name="Nolan M."/>
            <person name="Copeland A."/>
            <person name="Tice H."/>
            <person name="Cheng J.F."/>
            <person name="Lucas S."/>
            <person name="Han C."/>
            <person name="Goodwin L."/>
            <person name="Pitluck S."/>
            <person name="Ivanova N."/>
            <person name="Ovchinikova G."/>
            <person name="Pati A."/>
            <person name="Chen A."/>
            <person name="Palaniappan K."/>
            <person name="Mavromatis K."/>
            <person name="Liolios K."/>
            <person name="Brettin T."/>
            <person name="Fiebig A."/>
            <person name="Rohde M."/>
            <person name="Abt B."/>
            <person name="Goker M."/>
            <person name="Detter J.C."/>
            <person name="Woyke T."/>
            <person name="Bristow J."/>
            <person name="Eisen J.A."/>
            <person name="Markowitz V."/>
            <person name="Hugenholtz P."/>
            <person name="Kyrpides N.C."/>
            <person name="Klenk H.P."/>
            <person name="Lapidus A."/>
        </authorList>
    </citation>
    <scope>NUCLEOTIDE SEQUENCE [LARGE SCALE GENOMIC DNA]</scope>
    <source>
        <strain evidence="2">DSM 44963</strain>
    </source>
</reference>
<dbReference type="EMBL" id="ADVG01000005">
    <property type="protein sequence ID" value="EFH79881.1"/>
    <property type="molecule type" value="Genomic_DNA"/>
</dbReference>
<gene>
    <name evidence="1" type="ORF">Krac_0403</name>
</gene>
<protein>
    <submittedName>
        <fullName evidence="1">Uncharacterized protein</fullName>
    </submittedName>
</protein>
<sequence length="87" mass="9819">MYRNGTRLLAYRAASFALDSHAAHIGGQVLKWVGKTCSLRMSFTSNRVDIHAAPAWFFVPLILKGLIRRAGSASAWKMKFETRHELE</sequence>
<keyword evidence="2" id="KW-1185">Reference proteome</keyword>
<organism evidence="1 2">
    <name type="scientific">Ktedonobacter racemifer DSM 44963</name>
    <dbReference type="NCBI Taxonomy" id="485913"/>
    <lineage>
        <taxon>Bacteria</taxon>
        <taxon>Bacillati</taxon>
        <taxon>Chloroflexota</taxon>
        <taxon>Ktedonobacteria</taxon>
        <taxon>Ktedonobacterales</taxon>
        <taxon>Ktedonobacteraceae</taxon>
        <taxon>Ktedonobacter</taxon>
    </lineage>
</organism>
<accession>D6U7M0</accession>
<comment type="caution">
    <text evidence="1">The sequence shown here is derived from an EMBL/GenBank/DDBJ whole genome shotgun (WGS) entry which is preliminary data.</text>
</comment>
<dbReference type="Proteomes" id="UP000004508">
    <property type="component" value="Unassembled WGS sequence"/>
</dbReference>
<evidence type="ECO:0000313" key="1">
    <source>
        <dbReference type="EMBL" id="EFH79881.1"/>
    </source>
</evidence>
<dbReference type="InParanoid" id="D6U7M0"/>
<dbReference type="AlphaFoldDB" id="D6U7M0"/>
<proteinExistence type="predicted"/>
<evidence type="ECO:0000313" key="2">
    <source>
        <dbReference type="Proteomes" id="UP000004508"/>
    </source>
</evidence>